<evidence type="ECO:0000256" key="3">
    <source>
        <dbReference type="ARBA" id="ARBA00023163"/>
    </source>
</evidence>
<dbReference type="GO" id="GO:0000976">
    <property type="term" value="F:transcription cis-regulatory region binding"/>
    <property type="evidence" value="ECO:0007669"/>
    <property type="project" value="TreeGrafter"/>
</dbReference>
<accession>A0A2S7X8E7</accession>
<dbReference type="Gene3D" id="1.10.10.60">
    <property type="entry name" value="Homeodomain-like"/>
    <property type="match status" value="1"/>
</dbReference>
<dbReference type="SMART" id="SM00342">
    <property type="entry name" value="HTH_ARAC"/>
    <property type="match status" value="1"/>
</dbReference>
<dbReference type="RefSeq" id="WP_061004404.1">
    <property type="nucleotide sequence ID" value="NZ_BSOU01000001.1"/>
</dbReference>
<evidence type="ECO:0000313" key="5">
    <source>
        <dbReference type="EMBL" id="GLR73232.1"/>
    </source>
</evidence>
<keyword evidence="8" id="KW-1185">Reference proteome</keyword>
<dbReference type="GO" id="GO:0005829">
    <property type="term" value="C:cytosol"/>
    <property type="evidence" value="ECO:0007669"/>
    <property type="project" value="TreeGrafter"/>
</dbReference>
<gene>
    <name evidence="6" type="ORF">BTO23_16095</name>
    <name evidence="5" type="ORF">GCM10007855_01050</name>
</gene>
<dbReference type="EMBL" id="BSOU01000001">
    <property type="protein sequence ID" value="GLR73232.1"/>
    <property type="molecule type" value="Genomic_DNA"/>
</dbReference>
<dbReference type="Pfam" id="PF12833">
    <property type="entry name" value="HTH_18"/>
    <property type="match status" value="1"/>
</dbReference>
<dbReference type="InterPro" id="IPR018060">
    <property type="entry name" value="HTH_AraC"/>
</dbReference>
<dbReference type="SUPFAM" id="SSF46689">
    <property type="entry name" value="Homeodomain-like"/>
    <property type="match status" value="1"/>
</dbReference>
<evidence type="ECO:0000259" key="4">
    <source>
        <dbReference type="PROSITE" id="PS01124"/>
    </source>
</evidence>
<dbReference type="PANTHER" id="PTHR47894:SF1">
    <property type="entry name" value="HTH-TYPE TRANSCRIPTIONAL REGULATOR VQSM"/>
    <property type="match status" value="1"/>
</dbReference>
<reference evidence="8" key="3">
    <citation type="journal article" date="2019" name="Int. J. Syst. Evol. Microbiol.">
        <title>The Global Catalogue of Microorganisms (GCM) 10K type strain sequencing project: providing services to taxonomists for standard genome sequencing and annotation.</title>
        <authorList>
            <consortium name="The Broad Institute Genomics Platform"/>
            <consortium name="The Broad Institute Genome Sequencing Center for Infectious Disease"/>
            <person name="Wu L."/>
            <person name="Ma J."/>
        </authorList>
    </citation>
    <scope>NUCLEOTIDE SEQUENCE [LARGE SCALE GENOMIC DNA]</scope>
    <source>
        <strain evidence="8">NBRC 105001</strain>
    </source>
</reference>
<dbReference type="GO" id="GO:0003700">
    <property type="term" value="F:DNA-binding transcription factor activity"/>
    <property type="evidence" value="ECO:0007669"/>
    <property type="project" value="InterPro"/>
</dbReference>
<evidence type="ECO:0000313" key="8">
    <source>
        <dbReference type="Proteomes" id="UP001156660"/>
    </source>
</evidence>
<evidence type="ECO:0000313" key="7">
    <source>
        <dbReference type="Proteomes" id="UP000239273"/>
    </source>
</evidence>
<sequence length="343" mass="40000">MLNQTNTNHYFLHAGWYKLLATQIKESNVDITKYNTYKDITANNDGEYDIRSLRTLHSEIINDYQNFKMSIQAAKHVTPFTFGCYSIALSTCRTLYDFLKIACENFIYIAPQIRLSLSQSNGDIDLILIQNHSPKDSRVTKSGYVIIICTLLEMMRNLNNKESIPFQLYAPDLNYENDEKKYLEQRYNCTKLINKAIIKLKFKEKDLIHTVKNHHPEIHQHNLSFVHQRVEKLNKSDICLQICDIFEKYESLKDININSVAEQLHTSTRTLNRRLASVDTNFTNTLNCYRLDKAIRLLKNPEISMTEITYQLGFSELSSFSRAFKRWTGDCPTKLHTSSIINN</sequence>
<dbReference type="InterPro" id="IPR009057">
    <property type="entry name" value="Homeodomain-like_sf"/>
</dbReference>
<name>A0A2S7X8E7_9GAMM</name>
<feature type="domain" description="HTH araC/xylS-type" evidence="4">
    <location>
        <begin position="240"/>
        <end position="338"/>
    </location>
</feature>
<dbReference type="PROSITE" id="PS01124">
    <property type="entry name" value="HTH_ARAC_FAMILY_2"/>
    <property type="match status" value="1"/>
</dbReference>
<keyword evidence="2" id="KW-0238">DNA-binding</keyword>
<dbReference type="PANTHER" id="PTHR47894">
    <property type="entry name" value="HTH-TYPE TRANSCRIPTIONAL REGULATOR GADX"/>
    <property type="match status" value="1"/>
</dbReference>
<dbReference type="Proteomes" id="UP001156660">
    <property type="component" value="Unassembled WGS sequence"/>
</dbReference>
<dbReference type="OrthoDB" id="6396588at2"/>
<reference evidence="6 7" key="2">
    <citation type="submission" date="2016-12" db="EMBL/GenBank/DDBJ databases">
        <title>Diversity of luminous bacteria.</title>
        <authorList>
            <person name="Yoshizawa S."/>
            <person name="Kogure K."/>
        </authorList>
    </citation>
    <scope>NUCLEOTIDE SEQUENCE [LARGE SCALE GENOMIC DNA]</scope>
    <source>
        <strain evidence="6 7">NBRC 105001</strain>
    </source>
</reference>
<proteinExistence type="predicted"/>
<organism evidence="6 7">
    <name type="scientific">Aliivibrio sifiae</name>
    <dbReference type="NCBI Taxonomy" id="566293"/>
    <lineage>
        <taxon>Bacteria</taxon>
        <taxon>Pseudomonadati</taxon>
        <taxon>Pseudomonadota</taxon>
        <taxon>Gammaproteobacteria</taxon>
        <taxon>Vibrionales</taxon>
        <taxon>Vibrionaceae</taxon>
        <taxon>Aliivibrio</taxon>
    </lineage>
</organism>
<evidence type="ECO:0000256" key="1">
    <source>
        <dbReference type="ARBA" id="ARBA00023015"/>
    </source>
</evidence>
<dbReference type="EMBL" id="MSCP01000002">
    <property type="protein sequence ID" value="PQJ87619.1"/>
    <property type="molecule type" value="Genomic_DNA"/>
</dbReference>
<protein>
    <recommendedName>
        <fullName evidence="4">HTH araC/xylS-type domain-containing protein</fullName>
    </recommendedName>
</protein>
<dbReference type="AlphaFoldDB" id="A0A2S7X8E7"/>
<evidence type="ECO:0000256" key="2">
    <source>
        <dbReference type="ARBA" id="ARBA00023125"/>
    </source>
</evidence>
<comment type="caution">
    <text evidence="6">The sequence shown here is derived from an EMBL/GenBank/DDBJ whole genome shotgun (WGS) entry which is preliminary data.</text>
</comment>
<keyword evidence="3" id="KW-0804">Transcription</keyword>
<keyword evidence="1" id="KW-0805">Transcription regulation</keyword>
<reference evidence="5" key="1">
    <citation type="journal article" date="2014" name="Int. J. Syst. Evol. Microbiol.">
        <title>Complete genome of a new Firmicutes species belonging to the dominant human colonic microbiota ('Ruminococcus bicirculans') reveals two chromosomes and a selective capacity to utilize plant glucans.</title>
        <authorList>
            <consortium name="NISC Comparative Sequencing Program"/>
            <person name="Wegmann U."/>
            <person name="Louis P."/>
            <person name="Goesmann A."/>
            <person name="Henrissat B."/>
            <person name="Duncan S.H."/>
            <person name="Flint H.J."/>
        </authorList>
    </citation>
    <scope>NUCLEOTIDE SEQUENCE</scope>
    <source>
        <strain evidence="5">NBRC 105001</strain>
    </source>
</reference>
<evidence type="ECO:0000313" key="6">
    <source>
        <dbReference type="EMBL" id="PQJ87619.1"/>
    </source>
</evidence>
<dbReference type="Proteomes" id="UP000239273">
    <property type="component" value="Unassembled WGS sequence"/>
</dbReference>
<reference evidence="5" key="4">
    <citation type="submission" date="2023-01" db="EMBL/GenBank/DDBJ databases">
        <title>Draft genome sequence of Aliivibrio sifiae strain NBRC 105001.</title>
        <authorList>
            <person name="Sun Q."/>
            <person name="Mori K."/>
        </authorList>
    </citation>
    <scope>NUCLEOTIDE SEQUENCE</scope>
    <source>
        <strain evidence="5">NBRC 105001</strain>
    </source>
</reference>